<dbReference type="InterPro" id="IPR006109">
    <property type="entry name" value="G3P_DH_NAD-dep_C"/>
</dbReference>
<evidence type="ECO:0000256" key="3">
    <source>
        <dbReference type="ARBA" id="ARBA00022857"/>
    </source>
</evidence>
<dbReference type="PANTHER" id="PTHR11728:SF1">
    <property type="entry name" value="GLYCEROL-3-PHOSPHATE DEHYDROGENASE [NAD(+)] 2, CHLOROPLASTIC"/>
    <property type="match status" value="1"/>
</dbReference>
<dbReference type="PIRSF" id="PIRSF000114">
    <property type="entry name" value="Glycerol-3-P_dh"/>
    <property type="match status" value="1"/>
</dbReference>
<evidence type="ECO:0000256" key="6">
    <source>
        <dbReference type="ARBA" id="ARBA00023098"/>
    </source>
</evidence>
<dbReference type="NCBIfam" id="NF000941">
    <property type="entry name" value="PRK00094.1-3"/>
    <property type="match status" value="1"/>
</dbReference>
<keyword evidence="8 13" id="KW-1208">Phospholipid metabolism</keyword>
<dbReference type="PANTHER" id="PTHR11728">
    <property type="entry name" value="GLYCEROL-3-PHOSPHATE DEHYDROGENASE"/>
    <property type="match status" value="1"/>
</dbReference>
<gene>
    <name evidence="13" type="primary">gpsA</name>
    <name evidence="20" type="ORF">EQM13_07990</name>
</gene>
<feature type="binding site" evidence="16">
    <location>
        <position position="254"/>
    </location>
    <ligand>
        <name>NAD(+)</name>
        <dbReference type="ChEBI" id="CHEBI:57540"/>
    </ligand>
</feature>
<dbReference type="HAMAP" id="MF_00394">
    <property type="entry name" value="NAD_Glyc3P_dehydrog"/>
    <property type="match status" value="1"/>
</dbReference>
<evidence type="ECO:0000256" key="14">
    <source>
        <dbReference type="PIRSR" id="PIRSR000114-1"/>
    </source>
</evidence>
<feature type="binding site" evidence="13">
    <location>
        <position position="139"/>
    </location>
    <ligand>
        <name>NADPH</name>
        <dbReference type="ChEBI" id="CHEBI:57783"/>
    </ligand>
</feature>
<evidence type="ECO:0000256" key="9">
    <source>
        <dbReference type="ARBA" id="ARBA00052716"/>
    </source>
</evidence>
<dbReference type="PRINTS" id="PR00077">
    <property type="entry name" value="GPDHDRGNASE"/>
</dbReference>
<dbReference type="SUPFAM" id="SSF48179">
    <property type="entry name" value="6-phosphogluconate dehydrogenase C-terminal domain-like"/>
    <property type="match status" value="1"/>
</dbReference>
<dbReference type="NCBIfam" id="NF000942">
    <property type="entry name" value="PRK00094.1-4"/>
    <property type="match status" value="1"/>
</dbReference>
<dbReference type="InterPro" id="IPR011128">
    <property type="entry name" value="G3P_DH_NAD-dep_N"/>
</dbReference>
<evidence type="ECO:0000256" key="8">
    <source>
        <dbReference type="ARBA" id="ARBA00023264"/>
    </source>
</evidence>
<organism evidence="20 21">
    <name type="scientific">Acidilutibacter cellobiosedens</name>
    <dbReference type="NCBI Taxonomy" id="2507161"/>
    <lineage>
        <taxon>Bacteria</taxon>
        <taxon>Bacillati</taxon>
        <taxon>Bacillota</taxon>
        <taxon>Tissierellia</taxon>
        <taxon>Tissierellales</taxon>
        <taxon>Acidilutibacteraceae</taxon>
        <taxon>Acidilutibacter</taxon>
    </lineage>
</organism>
<dbReference type="GO" id="GO:0046168">
    <property type="term" value="P:glycerol-3-phosphate catabolic process"/>
    <property type="evidence" value="ECO:0007669"/>
    <property type="project" value="InterPro"/>
</dbReference>
<dbReference type="PROSITE" id="PS00957">
    <property type="entry name" value="NAD_G3PDH"/>
    <property type="match status" value="1"/>
</dbReference>
<comment type="similarity">
    <text evidence="1 13 17">Belongs to the NAD-dependent glycerol-3-phosphate dehydrogenase family.</text>
</comment>
<comment type="subcellular location">
    <subcellularLocation>
        <location evidence="13">Cytoplasm</location>
    </subcellularLocation>
</comment>
<feature type="binding site" evidence="16">
    <location>
        <position position="139"/>
    </location>
    <ligand>
        <name>NAD(+)</name>
        <dbReference type="ChEBI" id="CHEBI:57540"/>
    </ligand>
</feature>
<keyword evidence="21" id="KW-1185">Reference proteome</keyword>
<evidence type="ECO:0000256" key="15">
    <source>
        <dbReference type="PIRSR" id="PIRSR000114-2"/>
    </source>
</evidence>
<feature type="binding site" evidence="15">
    <location>
        <begin position="254"/>
        <end position="255"/>
    </location>
    <ligand>
        <name>substrate</name>
    </ligand>
</feature>
<dbReference type="EC" id="1.1.1.94" evidence="10 13"/>
<dbReference type="OrthoDB" id="9812273at2"/>
<dbReference type="Proteomes" id="UP000287969">
    <property type="component" value="Chromosome"/>
</dbReference>
<dbReference type="GO" id="GO:0046167">
    <property type="term" value="P:glycerol-3-phosphate biosynthetic process"/>
    <property type="evidence" value="ECO:0007669"/>
    <property type="project" value="UniProtKB-UniRule"/>
</dbReference>
<feature type="binding site" evidence="13">
    <location>
        <position position="13"/>
    </location>
    <ligand>
        <name>NADPH</name>
        <dbReference type="ChEBI" id="CHEBI:57783"/>
    </ligand>
</feature>
<dbReference type="InterPro" id="IPR006168">
    <property type="entry name" value="G3P_DH_NAD-dep"/>
</dbReference>
<feature type="binding site" evidence="13">
    <location>
        <position position="33"/>
    </location>
    <ligand>
        <name>NADPH</name>
        <dbReference type="ChEBI" id="CHEBI:57783"/>
    </ligand>
</feature>
<feature type="binding site" evidence="13">
    <location>
        <position position="50"/>
    </location>
    <ligand>
        <name>NADPH</name>
        <dbReference type="ChEBI" id="CHEBI:57783"/>
    </ligand>
</feature>
<feature type="domain" description="Glycerol-3-phosphate dehydrogenase NAD-dependent N-terminal" evidence="18">
    <location>
        <begin position="4"/>
        <end position="159"/>
    </location>
</feature>
<evidence type="ECO:0000256" key="2">
    <source>
        <dbReference type="ARBA" id="ARBA00022516"/>
    </source>
</evidence>
<reference evidence="21" key="1">
    <citation type="submission" date="2019-01" db="EMBL/GenBank/DDBJ databases">
        <title>Draft genomes of a novel of Sporanaerobacter strains.</title>
        <authorList>
            <person name="Ma S."/>
        </authorList>
    </citation>
    <scope>NUCLEOTIDE SEQUENCE [LARGE SCALE GENOMIC DNA]</scope>
    <source>
        <strain evidence="21">NJN-17</strain>
    </source>
</reference>
<feature type="binding site" evidence="16">
    <location>
        <begin position="9"/>
        <end position="14"/>
    </location>
    <ligand>
        <name>NAD(+)</name>
        <dbReference type="ChEBI" id="CHEBI:57540"/>
    </ligand>
</feature>
<dbReference type="Pfam" id="PF01210">
    <property type="entry name" value="NAD_Gly3P_dh_N"/>
    <property type="match status" value="1"/>
</dbReference>
<dbReference type="GO" id="GO:0008654">
    <property type="term" value="P:phospholipid biosynthetic process"/>
    <property type="evidence" value="ECO:0007669"/>
    <property type="project" value="UniProtKB-KW"/>
</dbReference>
<dbReference type="GO" id="GO:0051287">
    <property type="term" value="F:NAD binding"/>
    <property type="evidence" value="ECO:0007669"/>
    <property type="project" value="InterPro"/>
</dbReference>
<feature type="binding site" evidence="13">
    <location>
        <position position="255"/>
    </location>
    <ligand>
        <name>sn-glycerol 3-phosphate</name>
        <dbReference type="ChEBI" id="CHEBI:57597"/>
    </ligand>
</feature>
<comment type="catalytic activity">
    <reaction evidence="13">
        <text>sn-glycerol 3-phosphate + NAD(+) = dihydroxyacetone phosphate + NADH + H(+)</text>
        <dbReference type="Rhea" id="RHEA:11092"/>
        <dbReference type="ChEBI" id="CHEBI:15378"/>
        <dbReference type="ChEBI" id="CHEBI:57540"/>
        <dbReference type="ChEBI" id="CHEBI:57597"/>
        <dbReference type="ChEBI" id="CHEBI:57642"/>
        <dbReference type="ChEBI" id="CHEBI:57945"/>
        <dbReference type="EC" id="1.1.1.94"/>
    </reaction>
</comment>
<keyword evidence="13" id="KW-0963">Cytoplasm</keyword>
<dbReference type="SUPFAM" id="SSF51735">
    <property type="entry name" value="NAD(P)-binding Rossmann-fold domains"/>
    <property type="match status" value="1"/>
</dbReference>
<comment type="catalytic activity">
    <reaction evidence="9">
        <text>sn-glycerol 3-phosphate + NADP(+) = dihydroxyacetone phosphate + NADPH + H(+)</text>
        <dbReference type="Rhea" id="RHEA:11096"/>
        <dbReference type="ChEBI" id="CHEBI:15378"/>
        <dbReference type="ChEBI" id="CHEBI:57597"/>
        <dbReference type="ChEBI" id="CHEBI:57642"/>
        <dbReference type="ChEBI" id="CHEBI:57783"/>
        <dbReference type="ChEBI" id="CHEBI:58349"/>
        <dbReference type="EC" id="1.1.1.94"/>
    </reaction>
    <physiologicalReaction direction="right-to-left" evidence="9">
        <dbReference type="Rhea" id="RHEA:11098"/>
    </physiologicalReaction>
</comment>
<feature type="binding site" evidence="13">
    <location>
        <position position="254"/>
    </location>
    <ligand>
        <name>sn-glycerol 3-phosphate</name>
        <dbReference type="ChEBI" id="CHEBI:57597"/>
    </ligand>
</feature>
<proteinExistence type="inferred from homology"/>
<accession>A0A410QCE0</accession>
<dbReference type="FunFam" id="3.40.50.720:FF:000019">
    <property type="entry name" value="Glycerol-3-phosphate dehydrogenase [NAD(P)+]"/>
    <property type="match status" value="1"/>
</dbReference>
<comment type="function">
    <text evidence="13">Catalyzes the reduction of the glycolytic intermediate dihydroxyacetone phosphate (DHAP) to sn-glycerol 3-phosphate (G3P), the key precursor for phospholipid synthesis.</text>
</comment>
<dbReference type="InterPro" id="IPR036291">
    <property type="entry name" value="NAD(P)-bd_dom_sf"/>
</dbReference>
<dbReference type="GO" id="GO:0005829">
    <property type="term" value="C:cytosol"/>
    <property type="evidence" value="ECO:0007669"/>
    <property type="project" value="TreeGrafter"/>
</dbReference>
<dbReference type="Gene3D" id="3.40.50.720">
    <property type="entry name" value="NAD(P)-binding Rossmann-like Domain"/>
    <property type="match status" value="1"/>
</dbReference>
<name>A0A410QCE0_9FIRM</name>
<dbReference type="InterPro" id="IPR013328">
    <property type="entry name" value="6PGD_dom2"/>
</dbReference>
<keyword evidence="5 13" id="KW-0520">NAD</keyword>
<keyword evidence="13" id="KW-0547">Nucleotide-binding</keyword>
<evidence type="ECO:0000256" key="4">
    <source>
        <dbReference type="ARBA" id="ARBA00023002"/>
    </source>
</evidence>
<dbReference type="Gene3D" id="1.10.1040.10">
    <property type="entry name" value="N-(1-d-carboxylethyl)-l-norvaline Dehydrogenase, domain 2"/>
    <property type="match status" value="1"/>
</dbReference>
<keyword evidence="6 13" id="KW-0443">Lipid metabolism</keyword>
<feature type="binding site" evidence="13">
    <location>
        <position position="107"/>
    </location>
    <ligand>
        <name>NADPH</name>
        <dbReference type="ChEBI" id="CHEBI:57783"/>
    </ligand>
</feature>
<keyword evidence="3 13" id="KW-0521">NADP</keyword>
<dbReference type="NCBIfam" id="NF000940">
    <property type="entry name" value="PRK00094.1-2"/>
    <property type="match status" value="1"/>
</dbReference>
<dbReference type="RefSeq" id="WP_071138852.1">
    <property type="nucleotide sequence ID" value="NZ_CP035282.1"/>
</dbReference>
<feature type="binding site" evidence="13">
    <location>
        <position position="190"/>
    </location>
    <ligand>
        <name>sn-glycerol 3-phosphate</name>
        <dbReference type="ChEBI" id="CHEBI:57597"/>
    </ligand>
</feature>
<keyword evidence="7 13" id="KW-0594">Phospholipid biosynthesis</keyword>
<feature type="binding site" evidence="13">
    <location>
        <position position="243"/>
    </location>
    <ligand>
        <name>sn-glycerol 3-phosphate</name>
        <dbReference type="ChEBI" id="CHEBI:57597"/>
    </ligand>
</feature>
<evidence type="ECO:0000256" key="17">
    <source>
        <dbReference type="RuleBase" id="RU000437"/>
    </source>
</evidence>
<feature type="binding site" evidence="15">
    <location>
        <position position="107"/>
    </location>
    <ligand>
        <name>substrate</name>
    </ligand>
</feature>
<feature type="binding site" evidence="13">
    <location>
        <position position="280"/>
    </location>
    <ligand>
        <name>NADPH</name>
        <dbReference type="ChEBI" id="CHEBI:57783"/>
    </ligand>
</feature>
<evidence type="ECO:0000259" key="19">
    <source>
        <dbReference type="Pfam" id="PF07479"/>
    </source>
</evidence>
<feature type="binding site" evidence="13">
    <location>
        <position position="135"/>
    </location>
    <ligand>
        <name>sn-glycerol 3-phosphate</name>
        <dbReference type="ChEBI" id="CHEBI:57597"/>
    </ligand>
</feature>
<evidence type="ECO:0000313" key="20">
    <source>
        <dbReference type="EMBL" id="QAT61524.1"/>
    </source>
</evidence>
<evidence type="ECO:0000313" key="21">
    <source>
        <dbReference type="Proteomes" id="UP000287969"/>
    </source>
</evidence>
<dbReference type="Pfam" id="PF07479">
    <property type="entry name" value="NAD_Gly3P_dh_C"/>
    <property type="match status" value="1"/>
</dbReference>
<evidence type="ECO:0000256" key="1">
    <source>
        <dbReference type="ARBA" id="ARBA00011009"/>
    </source>
</evidence>
<dbReference type="GO" id="GO:0141152">
    <property type="term" value="F:glycerol-3-phosphate dehydrogenase (NAD+) activity"/>
    <property type="evidence" value="ECO:0007669"/>
    <property type="project" value="RHEA"/>
</dbReference>
<evidence type="ECO:0000256" key="13">
    <source>
        <dbReference type="HAMAP-Rule" id="MF_00394"/>
    </source>
</evidence>
<dbReference type="AlphaFoldDB" id="A0A410QCE0"/>
<keyword evidence="4 13" id="KW-0560">Oxidoreductase</keyword>
<keyword evidence="2 13" id="KW-0444">Lipid biosynthesis</keyword>
<dbReference type="EMBL" id="CP035282">
    <property type="protein sequence ID" value="QAT61524.1"/>
    <property type="molecule type" value="Genomic_DNA"/>
</dbReference>
<feature type="binding site" evidence="13">
    <location>
        <position position="12"/>
    </location>
    <ligand>
        <name>NADPH</name>
        <dbReference type="ChEBI" id="CHEBI:57783"/>
    </ligand>
</feature>
<comment type="caution">
    <text evidence="13">Lacks conserved residue(s) required for the propagation of feature annotation.</text>
</comment>
<evidence type="ECO:0000256" key="11">
    <source>
        <dbReference type="ARBA" id="ARBA00069372"/>
    </source>
</evidence>
<dbReference type="InterPro" id="IPR008927">
    <property type="entry name" value="6-PGluconate_DH-like_C_sf"/>
</dbReference>
<sequence>MKRKIGVIGGGSWGTAIAILLLNKGYDVNLYLRDEKQLEKIRDSGENAKYLPGIPIPEDIMITTDLEKSLYEREVVVTSVPSQVVRNVLNSAKKYINKEQIIVNVAKGIENHSLLRISQIVEEILPNNKFAALSGPSHAEEVARNVPTAVVAASKEKNLAEYIQDVFMTPYFRVYTNPDVIGVELGGSLKNVIALGAGISDGLGYGDNTKAALMTRGIIEISRLGGKMGANHGTFSGLAGIGDLIVTCTSMHSRNRRAGILIGQGVKIEDAVKRVGMIVEGIKTTESAYELSLKYNVPMPITKEIYEVLYRGSDVKNSVYNLMLRDKKHEMEEAAQENKYNW</sequence>
<evidence type="ECO:0000256" key="12">
    <source>
        <dbReference type="ARBA" id="ARBA00080511"/>
    </source>
</evidence>
<dbReference type="GO" id="GO:0005975">
    <property type="term" value="P:carbohydrate metabolic process"/>
    <property type="evidence" value="ECO:0007669"/>
    <property type="project" value="InterPro"/>
</dbReference>
<feature type="binding site" evidence="13">
    <location>
        <position position="253"/>
    </location>
    <ligand>
        <name>sn-glycerol 3-phosphate</name>
        <dbReference type="ChEBI" id="CHEBI:57597"/>
    </ligand>
</feature>
<evidence type="ECO:0000256" key="10">
    <source>
        <dbReference type="ARBA" id="ARBA00066687"/>
    </source>
</evidence>
<dbReference type="GO" id="GO:0006650">
    <property type="term" value="P:glycerophospholipid metabolic process"/>
    <property type="evidence" value="ECO:0007669"/>
    <property type="project" value="UniProtKB-UniRule"/>
</dbReference>
<dbReference type="GO" id="GO:0141153">
    <property type="term" value="F:glycerol-3-phosphate dehydrogenase (NADP+) activity"/>
    <property type="evidence" value="ECO:0007669"/>
    <property type="project" value="RHEA"/>
</dbReference>
<dbReference type="FunFam" id="1.10.1040.10:FF:000001">
    <property type="entry name" value="Glycerol-3-phosphate dehydrogenase [NAD(P)+]"/>
    <property type="match status" value="1"/>
</dbReference>
<evidence type="ECO:0000256" key="16">
    <source>
        <dbReference type="PIRSR" id="PIRSR000114-3"/>
    </source>
</evidence>
<evidence type="ECO:0000256" key="7">
    <source>
        <dbReference type="ARBA" id="ARBA00023209"/>
    </source>
</evidence>
<comment type="pathway">
    <text evidence="13">Membrane lipid metabolism; glycerophospholipid metabolism.</text>
</comment>
<feature type="binding site" evidence="13">
    <location>
        <position position="137"/>
    </location>
    <ligand>
        <name>sn-glycerol 3-phosphate</name>
        <dbReference type="ChEBI" id="CHEBI:57597"/>
    </ligand>
</feature>
<feature type="active site" description="Proton acceptor" evidence="13 14">
    <location>
        <position position="190"/>
    </location>
</feature>
<evidence type="ECO:0000256" key="5">
    <source>
        <dbReference type="ARBA" id="ARBA00023027"/>
    </source>
</evidence>
<feature type="binding site" evidence="13">
    <location>
        <position position="254"/>
    </location>
    <ligand>
        <name>NADPH</name>
        <dbReference type="ChEBI" id="CHEBI:57783"/>
    </ligand>
</feature>
<feature type="binding site" evidence="13">
    <location>
        <position position="107"/>
    </location>
    <ligand>
        <name>sn-glycerol 3-phosphate</name>
        <dbReference type="ChEBI" id="CHEBI:57597"/>
    </ligand>
</feature>
<protein>
    <recommendedName>
        <fullName evidence="11 13">Glycerol-3-phosphate dehydrogenase [NAD(P)+]</fullName>
        <ecNumber evidence="10 13">1.1.1.94</ecNumber>
    </recommendedName>
    <alternativeName>
        <fullName evidence="13">NAD(P)(+)-dependent glycerol-3-phosphate dehydrogenase</fullName>
    </alternativeName>
    <alternativeName>
        <fullName evidence="12 13">NAD(P)H-dependent dihydroxyacetone-phosphate reductase</fullName>
    </alternativeName>
</protein>
<feature type="binding site" evidence="13">
    <location>
        <position position="278"/>
    </location>
    <ligand>
        <name>NADPH</name>
        <dbReference type="ChEBI" id="CHEBI:57783"/>
    </ligand>
</feature>
<dbReference type="KEGG" id="spoa:EQM13_07990"/>
<dbReference type="UniPathway" id="UPA00940"/>
<evidence type="ECO:0000259" key="18">
    <source>
        <dbReference type="Pfam" id="PF01210"/>
    </source>
</evidence>
<feature type="domain" description="Glycerol-3-phosphate dehydrogenase NAD-dependent C-terminal" evidence="19">
    <location>
        <begin position="179"/>
        <end position="318"/>
    </location>
</feature>